<dbReference type="Pfam" id="PF01557">
    <property type="entry name" value="FAA_hydrolase"/>
    <property type="match status" value="1"/>
</dbReference>
<reference evidence="3" key="1">
    <citation type="journal article" date="2021" name="Front. Microbiol.">
        <title>Comprehensive Comparative Genomics and Phenotyping of Methylobacterium Species.</title>
        <authorList>
            <person name="Alessa O."/>
            <person name="Ogura Y."/>
            <person name="Fujitani Y."/>
            <person name="Takami H."/>
            <person name="Hayashi T."/>
            <person name="Sahin N."/>
            <person name="Tani A."/>
        </authorList>
    </citation>
    <scope>NUCLEOTIDE SEQUENCE</scope>
    <source>
        <strain evidence="3">DSM 17168</strain>
    </source>
</reference>
<organism evidence="3 4">
    <name type="scientific">Methylobacterium isbiliense</name>
    <dbReference type="NCBI Taxonomy" id="315478"/>
    <lineage>
        <taxon>Bacteria</taxon>
        <taxon>Pseudomonadati</taxon>
        <taxon>Pseudomonadota</taxon>
        <taxon>Alphaproteobacteria</taxon>
        <taxon>Hyphomicrobiales</taxon>
        <taxon>Methylobacteriaceae</taxon>
        <taxon>Methylobacterium</taxon>
    </lineage>
</organism>
<dbReference type="EMBL" id="BPQQ01000092">
    <property type="protein sequence ID" value="GJE03855.1"/>
    <property type="molecule type" value="Genomic_DNA"/>
</dbReference>
<sequence>MSGFTEAAAAAASDRLWRHWQEGTRLDALPPDERPATRAEGYAIQARLEARSRAPLVGWKIAATSAAGQAHIGVDGPLAGRLLAERVLEPGAEIPYRHNLMRVAEAEIAFRIGRDLSPRGAPYDEAGMRAAVDGLHPAIEFPDSRFADFATAGGPQLIADNACTHWFVLGPAVAAWRDLDLANLATVARVEGQPEHHGRGANVLGDPWTALTWLVNEVTGLGLTLRAGEIVTTGTTTVPVPLRPDSRMSADLGPLGTVTARIGPA</sequence>
<keyword evidence="1" id="KW-0456">Lyase</keyword>
<proteinExistence type="predicted"/>
<keyword evidence="4" id="KW-1185">Reference proteome</keyword>
<dbReference type="PANTHER" id="PTHR30143">
    <property type="entry name" value="ACID HYDRATASE"/>
    <property type="match status" value="1"/>
</dbReference>
<evidence type="ECO:0000313" key="3">
    <source>
        <dbReference type="EMBL" id="GJE03855.1"/>
    </source>
</evidence>
<dbReference type="SUPFAM" id="SSF56529">
    <property type="entry name" value="FAH"/>
    <property type="match status" value="1"/>
</dbReference>
<comment type="caution">
    <text evidence="3">The sequence shown here is derived from an EMBL/GenBank/DDBJ whole genome shotgun (WGS) entry which is preliminary data.</text>
</comment>
<feature type="domain" description="Fumarylacetoacetase-like C-terminal" evidence="2">
    <location>
        <begin position="88"/>
        <end position="262"/>
    </location>
</feature>
<evidence type="ECO:0000256" key="1">
    <source>
        <dbReference type="ARBA" id="ARBA00023239"/>
    </source>
</evidence>
<evidence type="ECO:0000313" key="4">
    <source>
        <dbReference type="Proteomes" id="UP001055153"/>
    </source>
</evidence>
<protein>
    <submittedName>
        <fullName evidence="3">2-keto-4-pentenoate hydratase</fullName>
    </submittedName>
</protein>
<reference evidence="3" key="2">
    <citation type="submission" date="2021-08" db="EMBL/GenBank/DDBJ databases">
        <authorList>
            <person name="Tani A."/>
            <person name="Ola A."/>
            <person name="Ogura Y."/>
            <person name="Katsura K."/>
            <person name="Hayashi T."/>
        </authorList>
    </citation>
    <scope>NUCLEOTIDE SEQUENCE</scope>
    <source>
        <strain evidence="3">DSM 17168</strain>
    </source>
</reference>
<dbReference type="Proteomes" id="UP001055153">
    <property type="component" value="Unassembled WGS sequence"/>
</dbReference>
<accession>A0ABQ4SKZ8</accession>
<evidence type="ECO:0000259" key="2">
    <source>
        <dbReference type="Pfam" id="PF01557"/>
    </source>
</evidence>
<dbReference type="InterPro" id="IPR050772">
    <property type="entry name" value="Hydratase-Decarb/MhpD_sf"/>
</dbReference>
<gene>
    <name evidence="3" type="primary">mhpD</name>
    <name evidence="3" type="ORF">GMJLKIPL_5812</name>
</gene>
<dbReference type="InterPro" id="IPR011234">
    <property type="entry name" value="Fumarylacetoacetase-like_C"/>
</dbReference>
<dbReference type="InterPro" id="IPR036663">
    <property type="entry name" value="Fumarylacetoacetase_C_sf"/>
</dbReference>
<dbReference type="RefSeq" id="WP_238241230.1">
    <property type="nucleotide sequence ID" value="NZ_BPQQ01000092.1"/>
</dbReference>
<name>A0ABQ4SKZ8_9HYPH</name>
<dbReference type="Gene3D" id="3.90.850.10">
    <property type="entry name" value="Fumarylacetoacetase-like, C-terminal domain"/>
    <property type="match status" value="1"/>
</dbReference>
<dbReference type="PANTHER" id="PTHR30143:SF0">
    <property type="entry name" value="2-KETO-4-PENTENOATE HYDRATASE"/>
    <property type="match status" value="1"/>
</dbReference>